<evidence type="ECO:0000313" key="1">
    <source>
        <dbReference type="EMBL" id="EHI53136.1"/>
    </source>
</evidence>
<sequence>MVSCLQLYGLDHVPINRGETGIDKADCPFLGRKTFFKKFIKLANVLLWICHFQCVEV</sequence>
<dbReference type="Proteomes" id="UP000006428">
    <property type="component" value="Unassembled WGS sequence"/>
</dbReference>
<reference evidence="1 2" key="1">
    <citation type="journal article" date="2012" name="Front. Microbiol.">
        <title>Draft Genome Sequence of the Virulent Strain 01-B526 of the Fish Pathogen Aeromonas salmonicida.</title>
        <authorList>
            <person name="Charette S.J."/>
            <person name="Brochu F."/>
            <person name="Boyle B."/>
            <person name="Filion G."/>
            <person name="Tanaka K.H."/>
            <person name="Derome N."/>
        </authorList>
    </citation>
    <scope>NUCLEOTIDE SEQUENCE [LARGE SCALE GENOMIC DNA]</scope>
    <source>
        <strain evidence="1 2">01-B526</strain>
    </source>
</reference>
<name>A0ABN0E1N8_AERSS</name>
<accession>A0ABN0E1N8</accession>
<gene>
    <name evidence="1" type="ORF">IYQ_07166</name>
</gene>
<evidence type="ECO:0000313" key="2">
    <source>
        <dbReference type="Proteomes" id="UP000006428"/>
    </source>
</evidence>
<proteinExistence type="predicted"/>
<comment type="caution">
    <text evidence="1">The sequence shown here is derived from an EMBL/GenBank/DDBJ whole genome shotgun (WGS) entry which is preliminary data.</text>
</comment>
<protein>
    <submittedName>
        <fullName evidence="1">Uncharacterized protein</fullName>
    </submittedName>
</protein>
<keyword evidence="2" id="KW-1185">Reference proteome</keyword>
<dbReference type="EMBL" id="AGVO01000025">
    <property type="protein sequence ID" value="EHI53136.1"/>
    <property type="molecule type" value="Genomic_DNA"/>
</dbReference>
<organism evidence="1 2">
    <name type="scientific">Aeromonas salmonicida subsp. salmonicida 01-B526</name>
    <dbReference type="NCBI Taxonomy" id="1076135"/>
    <lineage>
        <taxon>Bacteria</taxon>
        <taxon>Pseudomonadati</taxon>
        <taxon>Pseudomonadota</taxon>
        <taxon>Gammaproteobacteria</taxon>
        <taxon>Aeromonadales</taxon>
        <taxon>Aeromonadaceae</taxon>
        <taxon>Aeromonas</taxon>
    </lineage>
</organism>